<comment type="caution">
    <text evidence="2">The sequence shown here is derived from an EMBL/GenBank/DDBJ whole genome shotgun (WGS) entry which is preliminary data.</text>
</comment>
<dbReference type="Proteomes" id="UP000634043">
    <property type="component" value="Unassembled WGS sequence"/>
</dbReference>
<dbReference type="SUPFAM" id="SSF56300">
    <property type="entry name" value="Metallo-dependent phosphatases"/>
    <property type="match status" value="1"/>
</dbReference>
<name>A0ABQ1WE51_9BACT</name>
<accession>A0ABQ1WE51</accession>
<feature type="domain" description="Calcineurin-like phosphoesterase" evidence="1">
    <location>
        <begin position="42"/>
        <end position="232"/>
    </location>
</feature>
<dbReference type="PANTHER" id="PTHR43143:SF1">
    <property type="entry name" value="SERINE_THREONINE-PROTEIN PHOSPHATASE CPPED1"/>
    <property type="match status" value="1"/>
</dbReference>
<dbReference type="Pfam" id="PF00149">
    <property type="entry name" value="Metallophos"/>
    <property type="match status" value="1"/>
</dbReference>
<dbReference type="PANTHER" id="PTHR43143">
    <property type="entry name" value="METALLOPHOSPHOESTERASE, CALCINEURIN SUPERFAMILY"/>
    <property type="match status" value="1"/>
</dbReference>
<organism evidence="2 3">
    <name type="scientific">Pontibacter amylolyticus</name>
    <dbReference type="NCBI Taxonomy" id="1424080"/>
    <lineage>
        <taxon>Bacteria</taxon>
        <taxon>Pseudomonadati</taxon>
        <taxon>Bacteroidota</taxon>
        <taxon>Cytophagia</taxon>
        <taxon>Cytophagales</taxon>
        <taxon>Hymenobacteraceae</taxon>
        <taxon>Pontibacter</taxon>
    </lineage>
</organism>
<evidence type="ECO:0000313" key="3">
    <source>
        <dbReference type="Proteomes" id="UP000634043"/>
    </source>
</evidence>
<dbReference type="InterPro" id="IPR004843">
    <property type="entry name" value="Calcineurin-like_PHP"/>
</dbReference>
<reference evidence="3" key="1">
    <citation type="journal article" date="2019" name="Int. J. Syst. Evol. Microbiol.">
        <title>The Global Catalogue of Microorganisms (GCM) 10K type strain sequencing project: providing services to taxonomists for standard genome sequencing and annotation.</title>
        <authorList>
            <consortium name="The Broad Institute Genomics Platform"/>
            <consortium name="The Broad Institute Genome Sequencing Center for Infectious Disease"/>
            <person name="Wu L."/>
            <person name="Ma J."/>
        </authorList>
    </citation>
    <scope>NUCLEOTIDE SEQUENCE [LARGE SCALE GENOMIC DNA]</scope>
    <source>
        <strain evidence="3">CGMCC 1.12749</strain>
    </source>
</reference>
<dbReference type="EMBL" id="BMFP01000006">
    <property type="protein sequence ID" value="GGG26093.1"/>
    <property type="molecule type" value="Genomic_DNA"/>
</dbReference>
<proteinExistence type="predicted"/>
<protein>
    <recommendedName>
        <fullName evidence="1">Calcineurin-like phosphoesterase domain-containing protein</fullName>
    </recommendedName>
</protein>
<dbReference type="Gene3D" id="3.60.21.10">
    <property type="match status" value="1"/>
</dbReference>
<dbReference type="InterPro" id="IPR029052">
    <property type="entry name" value="Metallo-depent_PP-like"/>
</dbReference>
<evidence type="ECO:0000313" key="2">
    <source>
        <dbReference type="EMBL" id="GGG26093.1"/>
    </source>
</evidence>
<dbReference type="InterPro" id="IPR051918">
    <property type="entry name" value="STPP_CPPED1"/>
</dbReference>
<evidence type="ECO:0000259" key="1">
    <source>
        <dbReference type="Pfam" id="PF00149"/>
    </source>
</evidence>
<keyword evidence="3" id="KW-1185">Reference proteome</keyword>
<gene>
    <name evidence="2" type="ORF">GCM10011323_32210</name>
</gene>
<sequence>MHYDRFEDHDMDYVMTRPQDFAQIMNEYPQYTAAYMGKFLQLIKKQTTTINPPVKAVVQLGDLVQGVAGNAALARQMNRGVVDLLHATELSVPWVLAKGNHDVSNSPGQPEAWEEVIRPFIEGQVGKPIDSGMYTYKLGENVEFFVLDQFFSVDRNRPESEMVAFLEKELKNSSAKYKFVMTHQPVIPVTVRSWHLLSGIRRPVTDPKLRTRFLNLLAKHKAIVLAAHLHQYSVVSRNTPQGNIVQVMINSVNRSLTPPEPKNMSTEYKGGAWVDENPEWQPSNQDVRRKILEEEKKHVNKFWIADLPGYAVISIDDSKGEVMMNYYNGFSEVPYQSVSLTELQQLKK</sequence>